<gene>
    <name evidence="1" type="ORF">EDB81DRAFT_762008</name>
</gene>
<evidence type="ECO:0008006" key="3">
    <source>
        <dbReference type="Google" id="ProtNLM"/>
    </source>
</evidence>
<evidence type="ECO:0000313" key="2">
    <source>
        <dbReference type="Proteomes" id="UP000738349"/>
    </source>
</evidence>
<dbReference type="Gene3D" id="3.40.390.10">
    <property type="entry name" value="Collagenase (Catalytic Domain)"/>
    <property type="match status" value="1"/>
</dbReference>
<dbReference type="GO" id="GO:0008237">
    <property type="term" value="F:metallopeptidase activity"/>
    <property type="evidence" value="ECO:0007669"/>
    <property type="project" value="InterPro"/>
</dbReference>
<sequence length="180" mass="19987">MAVLLMLAGDYYCILIITKPVHPNIKPTGSDLLRHTKLINEEYENFPNKCVDKTIGAFTAQPLISELDCDRVGDNVNALVNTLPALIVHELTHWRQIGEPVIGAQIIDHCPAGYGPLNCRKIVGTSITPVMNADSYAWFANEYYWSISCKKEYKDPTTNRNYGLCPVDEDATGGARCTVQ</sequence>
<protein>
    <recommendedName>
        <fullName evidence="3">Lysine-specific metallo-endopeptidase domain-containing protein</fullName>
    </recommendedName>
</protein>
<dbReference type="SUPFAM" id="SSF55486">
    <property type="entry name" value="Metalloproteases ('zincins'), catalytic domain"/>
    <property type="match status" value="1"/>
</dbReference>
<keyword evidence="2" id="KW-1185">Reference proteome</keyword>
<dbReference type="Proteomes" id="UP000738349">
    <property type="component" value="Unassembled WGS sequence"/>
</dbReference>
<name>A0A9P9EDH7_9HYPO</name>
<accession>A0A9P9EDH7</accession>
<dbReference type="InterPro" id="IPR024079">
    <property type="entry name" value="MetalloPept_cat_dom_sf"/>
</dbReference>
<dbReference type="OrthoDB" id="5357726at2759"/>
<comment type="caution">
    <text evidence="1">The sequence shown here is derived from an EMBL/GenBank/DDBJ whole genome shotgun (WGS) entry which is preliminary data.</text>
</comment>
<reference evidence="1" key="1">
    <citation type="journal article" date="2021" name="Nat. Commun.">
        <title>Genetic determinants of endophytism in the Arabidopsis root mycobiome.</title>
        <authorList>
            <person name="Mesny F."/>
            <person name="Miyauchi S."/>
            <person name="Thiergart T."/>
            <person name="Pickel B."/>
            <person name="Atanasova L."/>
            <person name="Karlsson M."/>
            <person name="Huettel B."/>
            <person name="Barry K.W."/>
            <person name="Haridas S."/>
            <person name="Chen C."/>
            <person name="Bauer D."/>
            <person name="Andreopoulos W."/>
            <person name="Pangilinan J."/>
            <person name="LaButti K."/>
            <person name="Riley R."/>
            <person name="Lipzen A."/>
            <person name="Clum A."/>
            <person name="Drula E."/>
            <person name="Henrissat B."/>
            <person name="Kohler A."/>
            <person name="Grigoriev I.V."/>
            <person name="Martin F.M."/>
            <person name="Hacquard S."/>
        </authorList>
    </citation>
    <scope>NUCLEOTIDE SEQUENCE</scope>
    <source>
        <strain evidence="1">MPI-CAGE-AT-0147</strain>
    </source>
</reference>
<dbReference type="AlphaFoldDB" id="A0A9P9EDH7"/>
<organism evidence="1 2">
    <name type="scientific">Dactylonectria macrodidyma</name>
    <dbReference type="NCBI Taxonomy" id="307937"/>
    <lineage>
        <taxon>Eukaryota</taxon>
        <taxon>Fungi</taxon>
        <taxon>Dikarya</taxon>
        <taxon>Ascomycota</taxon>
        <taxon>Pezizomycotina</taxon>
        <taxon>Sordariomycetes</taxon>
        <taxon>Hypocreomycetidae</taxon>
        <taxon>Hypocreales</taxon>
        <taxon>Nectriaceae</taxon>
        <taxon>Dactylonectria</taxon>
    </lineage>
</organism>
<proteinExistence type="predicted"/>
<dbReference type="EMBL" id="JAGMUV010000013">
    <property type="protein sequence ID" value="KAH7136320.1"/>
    <property type="molecule type" value="Genomic_DNA"/>
</dbReference>
<evidence type="ECO:0000313" key="1">
    <source>
        <dbReference type="EMBL" id="KAH7136320.1"/>
    </source>
</evidence>